<feature type="transmembrane region" description="Helical" evidence="2">
    <location>
        <begin position="65"/>
        <end position="91"/>
    </location>
</feature>
<evidence type="ECO:0008006" key="5">
    <source>
        <dbReference type="Google" id="ProtNLM"/>
    </source>
</evidence>
<evidence type="ECO:0000256" key="2">
    <source>
        <dbReference type="SAM" id="Phobius"/>
    </source>
</evidence>
<feature type="transmembrane region" description="Helical" evidence="2">
    <location>
        <begin position="28"/>
        <end position="53"/>
    </location>
</feature>
<keyword evidence="4" id="KW-1185">Reference proteome</keyword>
<dbReference type="RefSeq" id="WP_159527283.1">
    <property type="nucleotide sequence ID" value="NZ_WUUU01000160.1"/>
</dbReference>
<dbReference type="Proteomes" id="UP000471521">
    <property type="component" value="Unassembled WGS sequence"/>
</dbReference>
<feature type="region of interest" description="Disordered" evidence="1">
    <location>
        <begin position="267"/>
        <end position="289"/>
    </location>
</feature>
<dbReference type="AlphaFoldDB" id="A0A6B0SS61"/>
<dbReference type="EMBL" id="WUUU01000160">
    <property type="protein sequence ID" value="MXR21852.1"/>
    <property type="molecule type" value="Genomic_DNA"/>
</dbReference>
<gene>
    <name evidence="3" type="ORF">GRX66_15025</name>
</gene>
<accession>A0A6B0SS61</accession>
<protein>
    <recommendedName>
        <fullName evidence="5">DUF4013 domain-containing protein</fullName>
    </recommendedName>
</protein>
<dbReference type="Pfam" id="PF19656">
    <property type="entry name" value="DUF6159"/>
    <property type="match status" value="1"/>
</dbReference>
<feature type="transmembrane region" description="Helical" evidence="2">
    <location>
        <begin position="224"/>
        <end position="246"/>
    </location>
</feature>
<feature type="compositionally biased region" description="Low complexity" evidence="1">
    <location>
        <begin position="279"/>
        <end position="289"/>
    </location>
</feature>
<feature type="transmembrane region" description="Helical" evidence="2">
    <location>
        <begin position="194"/>
        <end position="217"/>
    </location>
</feature>
<proteinExistence type="predicted"/>
<organism evidence="3 4">
    <name type="scientific">Halobacterium bonnevillei</name>
    <dbReference type="NCBI Taxonomy" id="2692200"/>
    <lineage>
        <taxon>Archaea</taxon>
        <taxon>Methanobacteriati</taxon>
        <taxon>Methanobacteriota</taxon>
        <taxon>Stenosarchaea group</taxon>
        <taxon>Halobacteria</taxon>
        <taxon>Halobacteriales</taxon>
        <taxon>Halobacteriaceae</taxon>
        <taxon>Halobacterium</taxon>
    </lineage>
</organism>
<name>A0A6B0SS61_9EURY</name>
<reference evidence="3 4" key="1">
    <citation type="submission" date="2019-12" db="EMBL/GenBank/DDBJ databases">
        <title>Isolation and characterization of three novel carbon monoxide-oxidizing members of Halobacteria from salione crusts and soils.</title>
        <authorList>
            <person name="Myers M.R."/>
            <person name="King G.M."/>
        </authorList>
    </citation>
    <scope>NUCLEOTIDE SEQUENCE [LARGE SCALE GENOMIC DNA]</scope>
    <source>
        <strain evidence="3 4">PCN9</strain>
    </source>
</reference>
<dbReference type="InterPro" id="IPR046157">
    <property type="entry name" value="DUF6159"/>
</dbReference>
<keyword evidence="2" id="KW-0472">Membrane</keyword>
<feature type="transmembrane region" description="Helical" evidence="2">
    <location>
        <begin position="141"/>
        <end position="165"/>
    </location>
</feature>
<feature type="transmembrane region" description="Helical" evidence="2">
    <location>
        <begin position="117"/>
        <end position="134"/>
    </location>
</feature>
<keyword evidence="2" id="KW-0812">Transmembrane</keyword>
<keyword evidence="2" id="KW-1133">Transmembrane helix</keyword>
<sequence>MGLRSRLWTGITLARDSVTLLRDHPSLLWFPVAAGAGGIAFFLLAAGGALGLLPLAALVDAPEALLYVGAAVGYFGASFVAVLFTAGLMFATRDVMEGRDPSVRGGLATAWEHKSTLFAWAVVSTLVGLVVRGLQESDNLAGVIAGTLLSMSWAVITYFVVPVAIFEGEDIRGVFGRSVGIVRDTWGESLGAEFGLGFVHGILFLGVAAVAGLVFVVTTNVAAAVAVGLPLAVLAFVVGATLNGIAKVALYEYATTGEPPNYFENVDFDVGGDDRRRPTSPTNRPRGGI</sequence>
<evidence type="ECO:0000313" key="3">
    <source>
        <dbReference type="EMBL" id="MXR21852.1"/>
    </source>
</evidence>
<evidence type="ECO:0000313" key="4">
    <source>
        <dbReference type="Proteomes" id="UP000471521"/>
    </source>
</evidence>
<evidence type="ECO:0000256" key="1">
    <source>
        <dbReference type="SAM" id="MobiDB-lite"/>
    </source>
</evidence>
<comment type="caution">
    <text evidence="3">The sequence shown here is derived from an EMBL/GenBank/DDBJ whole genome shotgun (WGS) entry which is preliminary data.</text>
</comment>